<dbReference type="Proteomes" id="UP000599578">
    <property type="component" value="Unassembled WGS sequence"/>
</dbReference>
<organism evidence="1 2">
    <name type="scientific">Marinobacterium nitratireducens</name>
    <dbReference type="NCBI Taxonomy" id="518897"/>
    <lineage>
        <taxon>Bacteria</taxon>
        <taxon>Pseudomonadati</taxon>
        <taxon>Pseudomonadota</taxon>
        <taxon>Gammaproteobacteria</taxon>
        <taxon>Oceanospirillales</taxon>
        <taxon>Oceanospirillaceae</taxon>
        <taxon>Marinobacterium</taxon>
    </lineage>
</organism>
<keyword evidence="1" id="KW-0808">Transferase</keyword>
<protein>
    <submittedName>
        <fullName evidence="1">Glycosyl transferase</fullName>
    </submittedName>
</protein>
<sequence>MNLLAIGYVWPEPASSAAGYRMLALLDCFRRHHWNVTVTSPAEKSIHRADLPARGIREQSIALNCSSFDSFVREAQPDVVLFDRFMMEEQFGWRVEKHCPLALRILDTEDLSCLRHARHAAAKLSGEVTTDVAPERLFSDHAKREVAAILRSDLTLMISRAEIELLTSTFKVDPSLLHYTPFMLEPVDTEQQTQLPQRDQRNHFIAIGNFRHAPNWDAVLWLQQAIWPLIRRQLPEAELHIYGAYPPPKATAIDTPRQGFRIKGWAESASEVMKQARVNLAPLRFGAGLKGKLVDALACGTPSVTTSIGAEGMNDEHCTWPGPIADTPEAFADAAAELYQDPELWLQCQQQGFRLHNRHFAFESHADALTARVATLRQTLSQHRLNNFTGAMLRHHTMKSTQYMAQWIEAKNRHKND</sequence>
<evidence type="ECO:0000313" key="1">
    <source>
        <dbReference type="EMBL" id="GGO80288.1"/>
    </source>
</evidence>
<comment type="caution">
    <text evidence="1">The sequence shown here is derived from an EMBL/GenBank/DDBJ whole genome shotgun (WGS) entry which is preliminary data.</text>
</comment>
<dbReference type="Pfam" id="PF13692">
    <property type="entry name" value="Glyco_trans_1_4"/>
    <property type="match status" value="1"/>
</dbReference>
<dbReference type="GO" id="GO:0016740">
    <property type="term" value="F:transferase activity"/>
    <property type="evidence" value="ECO:0007669"/>
    <property type="project" value="UniProtKB-KW"/>
</dbReference>
<dbReference type="SUPFAM" id="SSF53756">
    <property type="entry name" value="UDP-Glycosyltransferase/glycogen phosphorylase"/>
    <property type="match status" value="1"/>
</dbReference>
<dbReference type="Gene3D" id="3.40.50.2000">
    <property type="entry name" value="Glycogen Phosphorylase B"/>
    <property type="match status" value="1"/>
</dbReference>
<evidence type="ECO:0000313" key="2">
    <source>
        <dbReference type="Proteomes" id="UP000599578"/>
    </source>
</evidence>
<reference evidence="1 2" key="1">
    <citation type="journal article" date="2014" name="Int. J. Syst. Evol. Microbiol.">
        <title>Complete genome sequence of Corynebacterium casei LMG S-19264T (=DSM 44701T), isolated from a smear-ripened cheese.</title>
        <authorList>
            <consortium name="US DOE Joint Genome Institute (JGI-PGF)"/>
            <person name="Walter F."/>
            <person name="Albersmeier A."/>
            <person name="Kalinowski J."/>
            <person name="Ruckert C."/>
        </authorList>
    </citation>
    <scope>NUCLEOTIDE SEQUENCE [LARGE SCALE GENOMIC DNA]</scope>
    <source>
        <strain evidence="1 2">CGMCC 1.7286</strain>
    </source>
</reference>
<dbReference type="AlphaFoldDB" id="A0A917ZCG4"/>
<proteinExistence type="predicted"/>
<keyword evidence="2" id="KW-1185">Reference proteome</keyword>
<dbReference type="RefSeq" id="WP_188860125.1">
    <property type="nucleotide sequence ID" value="NZ_BMLT01000004.1"/>
</dbReference>
<dbReference type="EMBL" id="BMLT01000004">
    <property type="protein sequence ID" value="GGO80288.1"/>
    <property type="molecule type" value="Genomic_DNA"/>
</dbReference>
<gene>
    <name evidence="1" type="ORF">GCM10011348_16590</name>
</gene>
<name>A0A917ZCG4_9GAMM</name>
<accession>A0A917ZCG4</accession>